<accession>A0A316VJV6</accession>
<evidence type="ECO:0000259" key="3">
    <source>
        <dbReference type="Pfam" id="PF07859"/>
    </source>
</evidence>
<dbReference type="AlphaFoldDB" id="A0A316VJV6"/>
<dbReference type="Pfam" id="PF07859">
    <property type="entry name" value="Abhydrolase_3"/>
    <property type="match status" value="1"/>
</dbReference>
<feature type="domain" description="Alpha/beta hydrolase fold-3" evidence="3">
    <location>
        <begin position="166"/>
        <end position="389"/>
    </location>
</feature>
<proteinExistence type="predicted"/>
<protein>
    <submittedName>
        <fullName evidence="4">Alpha/beta-hydrolase</fullName>
    </submittedName>
</protein>
<keyword evidence="2" id="KW-1133">Transmembrane helix</keyword>
<evidence type="ECO:0000256" key="2">
    <source>
        <dbReference type="SAM" id="Phobius"/>
    </source>
</evidence>
<feature type="transmembrane region" description="Helical" evidence="2">
    <location>
        <begin position="31"/>
        <end position="48"/>
    </location>
</feature>
<dbReference type="OrthoDB" id="2152029at2759"/>
<dbReference type="RefSeq" id="XP_025356087.1">
    <property type="nucleotide sequence ID" value="XM_025500902.1"/>
</dbReference>
<keyword evidence="5" id="KW-1185">Reference proteome</keyword>
<dbReference type="InterPro" id="IPR029058">
    <property type="entry name" value="AB_hydrolase_fold"/>
</dbReference>
<keyword evidence="2" id="KW-0812">Transmembrane</keyword>
<organism evidence="4 5">
    <name type="scientific">Meira miltonrushii</name>
    <dbReference type="NCBI Taxonomy" id="1280837"/>
    <lineage>
        <taxon>Eukaryota</taxon>
        <taxon>Fungi</taxon>
        <taxon>Dikarya</taxon>
        <taxon>Basidiomycota</taxon>
        <taxon>Ustilaginomycotina</taxon>
        <taxon>Exobasidiomycetes</taxon>
        <taxon>Exobasidiales</taxon>
        <taxon>Brachybasidiaceae</taxon>
        <taxon>Meira</taxon>
    </lineage>
</organism>
<dbReference type="EMBL" id="KZ819603">
    <property type="protein sequence ID" value="PWN35785.1"/>
    <property type="molecule type" value="Genomic_DNA"/>
</dbReference>
<keyword evidence="2" id="KW-0472">Membrane</keyword>
<dbReference type="FunCoup" id="A0A316VJV6">
    <property type="interactions" value="14"/>
</dbReference>
<dbReference type="GO" id="GO:0016787">
    <property type="term" value="F:hydrolase activity"/>
    <property type="evidence" value="ECO:0007669"/>
    <property type="project" value="UniProtKB-KW"/>
</dbReference>
<sequence length="432" mass="48615">MDTLIVDKKIRPAGQANVGLSRDRFWTIQPIRGILFVTLLFELLFVQLPVRTVLYTLLPSITRPHPKWTLKRSLFMSMLRHYAFFRMKLNMKSGLINKNALPAIPEKQGATAVWIEPIHRQTGLKGELKTIFDDGGCTTTRIPGYWFGQNHIGKNGRDARKGEKVILFFHGGGYSQLNGSPSSPPTNNLKITLEAAKRSGKLHAPKRALSVEYRLSSEGYTFPSIFTDALASWIYLVRQLRFEPKNILILGDSAGGNLALALLRYIRDERPLWDELNIPKDSPLADGVILSSPWVDISGSFCNAGPSSSGTLYKDVDYLNLTSLKLASSDLVKGLPVPFIHSPWVSPVNLQRGLDEDVFKGFPRALCIYGGLELFVDEIKAFNHHYQYAHEHLGAGQITVYEEPLSVHDYLAYPITFTEDHIRARDVIKKWL</sequence>
<dbReference type="STRING" id="1280837.A0A316VJV6"/>
<dbReference type="InterPro" id="IPR050300">
    <property type="entry name" value="GDXG_lipolytic_enzyme"/>
</dbReference>
<name>A0A316VJV6_9BASI</name>
<dbReference type="InParanoid" id="A0A316VJV6"/>
<dbReference type="Proteomes" id="UP000245771">
    <property type="component" value="Unassembled WGS sequence"/>
</dbReference>
<dbReference type="PANTHER" id="PTHR48081">
    <property type="entry name" value="AB HYDROLASE SUPERFAMILY PROTEIN C4A8.06C"/>
    <property type="match status" value="1"/>
</dbReference>
<evidence type="ECO:0000313" key="4">
    <source>
        <dbReference type="EMBL" id="PWN35785.1"/>
    </source>
</evidence>
<gene>
    <name evidence="4" type="ORF">FA14DRAFT_179152</name>
</gene>
<keyword evidence="1 4" id="KW-0378">Hydrolase</keyword>
<dbReference type="SUPFAM" id="SSF53474">
    <property type="entry name" value="alpha/beta-Hydrolases"/>
    <property type="match status" value="1"/>
</dbReference>
<dbReference type="InterPro" id="IPR013094">
    <property type="entry name" value="AB_hydrolase_3"/>
</dbReference>
<evidence type="ECO:0000256" key="1">
    <source>
        <dbReference type="ARBA" id="ARBA00022801"/>
    </source>
</evidence>
<dbReference type="Gene3D" id="3.40.50.1820">
    <property type="entry name" value="alpha/beta hydrolase"/>
    <property type="match status" value="1"/>
</dbReference>
<evidence type="ECO:0000313" key="5">
    <source>
        <dbReference type="Proteomes" id="UP000245771"/>
    </source>
</evidence>
<dbReference type="PANTHER" id="PTHR48081:SF8">
    <property type="entry name" value="ALPHA_BETA HYDROLASE FOLD-3 DOMAIN-CONTAINING PROTEIN-RELATED"/>
    <property type="match status" value="1"/>
</dbReference>
<reference evidence="4 5" key="1">
    <citation type="journal article" date="2018" name="Mol. Biol. Evol.">
        <title>Broad Genomic Sampling Reveals a Smut Pathogenic Ancestry of the Fungal Clade Ustilaginomycotina.</title>
        <authorList>
            <person name="Kijpornyongpan T."/>
            <person name="Mondo S.J."/>
            <person name="Barry K."/>
            <person name="Sandor L."/>
            <person name="Lee J."/>
            <person name="Lipzen A."/>
            <person name="Pangilinan J."/>
            <person name="LaButti K."/>
            <person name="Hainaut M."/>
            <person name="Henrissat B."/>
            <person name="Grigoriev I.V."/>
            <person name="Spatafora J.W."/>
            <person name="Aime M.C."/>
        </authorList>
    </citation>
    <scope>NUCLEOTIDE SEQUENCE [LARGE SCALE GENOMIC DNA]</scope>
    <source>
        <strain evidence="4 5">MCA 3882</strain>
    </source>
</reference>
<dbReference type="GeneID" id="37022683"/>